<dbReference type="PANTHER" id="PTHR43539">
    <property type="entry name" value="FLAVIN-BINDING MONOOXYGENASE-LIKE PROTEIN (AFU_ORTHOLOGUE AFUA_4G09220)"/>
    <property type="match status" value="1"/>
</dbReference>
<dbReference type="InterPro" id="IPR050982">
    <property type="entry name" value="Auxin_biosynth/cation_transpt"/>
</dbReference>
<accession>A0A392RS13</accession>
<evidence type="ECO:0000256" key="5">
    <source>
        <dbReference type="ARBA" id="ARBA00022857"/>
    </source>
</evidence>
<evidence type="ECO:0000313" key="7">
    <source>
        <dbReference type="EMBL" id="MCI38346.1"/>
    </source>
</evidence>
<evidence type="ECO:0000256" key="3">
    <source>
        <dbReference type="ARBA" id="ARBA00022630"/>
    </source>
</evidence>
<name>A0A392RS13_9FABA</name>
<keyword evidence="3" id="KW-0285">Flavoprotein</keyword>
<dbReference type="Proteomes" id="UP000265520">
    <property type="component" value="Unassembled WGS sequence"/>
</dbReference>
<keyword evidence="5" id="KW-0521">NADP</keyword>
<evidence type="ECO:0000313" key="8">
    <source>
        <dbReference type="Proteomes" id="UP000265520"/>
    </source>
</evidence>
<evidence type="ECO:0000256" key="6">
    <source>
        <dbReference type="ARBA" id="ARBA00023002"/>
    </source>
</evidence>
<comment type="caution">
    <text evidence="7">The sequence shown here is derived from an EMBL/GenBank/DDBJ whole genome shotgun (WGS) entry which is preliminary data.</text>
</comment>
<evidence type="ECO:0000256" key="1">
    <source>
        <dbReference type="ARBA" id="ARBA00001974"/>
    </source>
</evidence>
<dbReference type="GO" id="GO:0004497">
    <property type="term" value="F:monooxygenase activity"/>
    <property type="evidence" value="ECO:0007669"/>
    <property type="project" value="UniProtKB-KW"/>
</dbReference>
<organism evidence="7 8">
    <name type="scientific">Trifolium medium</name>
    <dbReference type="NCBI Taxonomy" id="97028"/>
    <lineage>
        <taxon>Eukaryota</taxon>
        <taxon>Viridiplantae</taxon>
        <taxon>Streptophyta</taxon>
        <taxon>Embryophyta</taxon>
        <taxon>Tracheophyta</taxon>
        <taxon>Spermatophyta</taxon>
        <taxon>Magnoliopsida</taxon>
        <taxon>eudicotyledons</taxon>
        <taxon>Gunneridae</taxon>
        <taxon>Pentapetalae</taxon>
        <taxon>rosids</taxon>
        <taxon>fabids</taxon>
        <taxon>Fabales</taxon>
        <taxon>Fabaceae</taxon>
        <taxon>Papilionoideae</taxon>
        <taxon>50 kb inversion clade</taxon>
        <taxon>NPAAA clade</taxon>
        <taxon>Hologalegina</taxon>
        <taxon>IRL clade</taxon>
        <taxon>Trifolieae</taxon>
        <taxon>Trifolium</taxon>
    </lineage>
</organism>
<sequence length="81" mass="9180">MVYVGMSMLKYISIDKVDKLMLAMSKLKYGDMSKYGVVRPKEGPFAMKMSGGRTPTIDVGCIKRIKKGKVKVYYIVLLDCY</sequence>
<keyword evidence="4" id="KW-0274">FAD</keyword>
<dbReference type="AlphaFoldDB" id="A0A392RS13"/>
<keyword evidence="7" id="KW-0503">Monooxygenase</keyword>
<reference evidence="7 8" key="1">
    <citation type="journal article" date="2018" name="Front. Plant Sci.">
        <title>Red Clover (Trifolium pratense) and Zigzag Clover (T. medium) - A Picture of Genomic Similarities and Differences.</title>
        <authorList>
            <person name="Dluhosova J."/>
            <person name="Istvanek J."/>
            <person name="Nedelnik J."/>
            <person name="Repkova J."/>
        </authorList>
    </citation>
    <scope>NUCLEOTIDE SEQUENCE [LARGE SCALE GENOMIC DNA]</scope>
    <source>
        <strain evidence="8">cv. 10/8</strain>
        <tissue evidence="7">Leaf</tissue>
    </source>
</reference>
<evidence type="ECO:0000256" key="2">
    <source>
        <dbReference type="ARBA" id="ARBA00009183"/>
    </source>
</evidence>
<dbReference type="PANTHER" id="PTHR43539:SF9">
    <property type="entry name" value="INDOLE-3-PYRUVATE MONOOXYGENASE YUCCA11-RELATED"/>
    <property type="match status" value="1"/>
</dbReference>
<keyword evidence="8" id="KW-1185">Reference proteome</keyword>
<comment type="cofactor">
    <cofactor evidence="1">
        <name>FAD</name>
        <dbReference type="ChEBI" id="CHEBI:57692"/>
    </cofactor>
</comment>
<protein>
    <submittedName>
        <fullName evidence="7">Flavin containing monooxygenase YUCCA10-like protein</fullName>
    </submittedName>
</protein>
<dbReference type="GO" id="GO:0050660">
    <property type="term" value="F:flavin adenine dinucleotide binding"/>
    <property type="evidence" value="ECO:0007669"/>
    <property type="project" value="TreeGrafter"/>
</dbReference>
<comment type="similarity">
    <text evidence="2">Belongs to the FMO family.</text>
</comment>
<proteinExistence type="inferred from homology"/>
<evidence type="ECO:0000256" key="4">
    <source>
        <dbReference type="ARBA" id="ARBA00022827"/>
    </source>
</evidence>
<keyword evidence="6" id="KW-0560">Oxidoreductase</keyword>
<dbReference type="EMBL" id="LXQA010254712">
    <property type="protein sequence ID" value="MCI38346.1"/>
    <property type="molecule type" value="Genomic_DNA"/>
</dbReference>